<gene>
    <name evidence="1" type="ORF">AJ80_08659</name>
</gene>
<organism evidence="1 2">
    <name type="scientific">Polytolypa hystricis (strain UAMH7299)</name>
    <dbReference type="NCBI Taxonomy" id="1447883"/>
    <lineage>
        <taxon>Eukaryota</taxon>
        <taxon>Fungi</taxon>
        <taxon>Dikarya</taxon>
        <taxon>Ascomycota</taxon>
        <taxon>Pezizomycotina</taxon>
        <taxon>Eurotiomycetes</taxon>
        <taxon>Eurotiomycetidae</taxon>
        <taxon>Onygenales</taxon>
        <taxon>Onygenales incertae sedis</taxon>
        <taxon>Polytolypa</taxon>
    </lineage>
</organism>
<sequence>MLTEGDFPSNPNRIVAFNFNSSASTAISGMTWPVVKNDDGEFVLHKDFFAVKPTTQYDGRGLLQSLLKAADLVSIANGNGIIDIAAPVGVRCSFLSEGGTATLDANNSFFSRLRPFANDTLC</sequence>
<name>A0A2B7X4N9_POLH7</name>
<proteinExistence type="predicted"/>
<evidence type="ECO:0000313" key="2">
    <source>
        <dbReference type="Proteomes" id="UP000224634"/>
    </source>
</evidence>
<accession>A0A2B7X4N9</accession>
<dbReference type="EMBL" id="PDNA01000208">
    <property type="protein sequence ID" value="PGH03638.1"/>
    <property type="molecule type" value="Genomic_DNA"/>
</dbReference>
<dbReference type="AlphaFoldDB" id="A0A2B7X4N9"/>
<comment type="caution">
    <text evidence="1">The sequence shown here is derived from an EMBL/GenBank/DDBJ whole genome shotgun (WGS) entry which is preliminary data.</text>
</comment>
<dbReference type="Proteomes" id="UP000224634">
    <property type="component" value="Unassembled WGS sequence"/>
</dbReference>
<reference evidence="1 2" key="1">
    <citation type="submission" date="2017-10" db="EMBL/GenBank/DDBJ databases">
        <title>Comparative genomics in systemic dimorphic fungi from Ajellomycetaceae.</title>
        <authorList>
            <person name="Munoz J.F."/>
            <person name="Mcewen J.G."/>
            <person name="Clay O.K."/>
            <person name="Cuomo C.A."/>
        </authorList>
    </citation>
    <scope>NUCLEOTIDE SEQUENCE [LARGE SCALE GENOMIC DNA]</scope>
    <source>
        <strain evidence="1 2">UAMH7299</strain>
    </source>
</reference>
<evidence type="ECO:0000313" key="1">
    <source>
        <dbReference type="EMBL" id="PGH03638.1"/>
    </source>
</evidence>
<protein>
    <submittedName>
        <fullName evidence="1">Uncharacterized protein</fullName>
    </submittedName>
</protein>
<keyword evidence="2" id="KW-1185">Reference proteome</keyword>